<comment type="caution">
    <text evidence="1">The sequence shown here is derived from an EMBL/GenBank/DDBJ whole genome shotgun (WGS) entry which is preliminary data.</text>
</comment>
<dbReference type="SUPFAM" id="SSF52540">
    <property type="entry name" value="P-loop containing nucleoside triphosphate hydrolases"/>
    <property type="match status" value="1"/>
</dbReference>
<dbReference type="RefSeq" id="WP_212688883.1">
    <property type="nucleotide sequence ID" value="NZ_JAGSPN010000013.1"/>
</dbReference>
<gene>
    <name evidence="1" type="ORF">KDM89_15805</name>
</gene>
<dbReference type="Gene3D" id="3.40.50.300">
    <property type="entry name" value="P-loop containing nucleotide triphosphate hydrolases"/>
    <property type="match status" value="1"/>
</dbReference>
<organism evidence="1 2">
    <name type="scientific">Undibacterium luofuense</name>
    <dbReference type="NCBI Taxonomy" id="2828733"/>
    <lineage>
        <taxon>Bacteria</taxon>
        <taxon>Pseudomonadati</taxon>
        <taxon>Pseudomonadota</taxon>
        <taxon>Betaproteobacteria</taxon>
        <taxon>Burkholderiales</taxon>
        <taxon>Oxalobacteraceae</taxon>
        <taxon>Undibacterium</taxon>
    </lineage>
</organism>
<protein>
    <submittedName>
        <fullName evidence="1">Uncharacterized protein</fullName>
    </submittedName>
</protein>
<keyword evidence="2" id="KW-1185">Reference proteome</keyword>
<proteinExistence type="predicted"/>
<dbReference type="AlphaFoldDB" id="A0A941I8C7"/>
<dbReference type="EMBL" id="JAGSPN010000013">
    <property type="protein sequence ID" value="MBR7783610.1"/>
    <property type="molecule type" value="Genomic_DNA"/>
</dbReference>
<accession>A0A941I8C7</accession>
<sequence length="454" mass="51582">MRRHFNLTKIYPLVQSEFDKRLAACAEHDPALLKQIRHLFTAELNALKTNAEWAEFTIAFYGDIGCGKSSIIEALRISLAEAGKQEERQAFVASSQASTLTLAGYQKALRARNAARQELMTFQTELGVVEHQAKVAELNATEQRQALRQKLAQKLDNAAIWSKLRYRLRPPPEKQQLLDMAKQWKNERVTERRRIVKMREQLPALHDQSAVTEIVLAQFTRKRDALKKICDGNIIGDGGKPQTTQPQFYHFATRWGRFRITDLGGTGLPSQIAAVQNLQALKQAHAVFYVVNDAIMPTPAALEKLRKHLQDQTEIRLIVNWQSNTLAQWKKRLESPKIQHRVQSLDTMMRQQFGEHYHGMLTIAAKPAFYSVAACLPPFGNEEQQQQHFLSQHTPEELMALSGLNTLVQTLCNKMLHNASAKVRKTNIHKADCLLRNAIIALDSARHDQQPQVA</sequence>
<evidence type="ECO:0000313" key="1">
    <source>
        <dbReference type="EMBL" id="MBR7783610.1"/>
    </source>
</evidence>
<reference evidence="1" key="1">
    <citation type="submission" date="2021-04" db="EMBL/GenBank/DDBJ databases">
        <title>novel species isolated from subtropical streams in China.</title>
        <authorList>
            <person name="Lu H."/>
        </authorList>
    </citation>
    <scope>NUCLEOTIDE SEQUENCE</scope>
    <source>
        <strain evidence="1">LFS511W</strain>
    </source>
</reference>
<dbReference type="Proteomes" id="UP000680067">
    <property type="component" value="Unassembled WGS sequence"/>
</dbReference>
<name>A0A941I8C7_9BURK</name>
<dbReference type="InterPro" id="IPR027417">
    <property type="entry name" value="P-loop_NTPase"/>
</dbReference>
<evidence type="ECO:0000313" key="2">
    <source>
        <dbReference type="Proteomes" id="UP000680067"/>
    </source>
</evidence>